<keyword evidence="2" id="KW-1185">Reference proteome</keyword>
<dbReference type="EMBL" id="WMEU01000003">
    <property type="protein sequence ID" value="MYL54016.1"/>
    <property type="molecule type" value="Genomic_DNA"/>
</dbReference>
<dbReference type="Proteomes" id="UP000466692">
    <property type="component" value="Unassembled WGS sequence"/>
</dbReference>
<protein>
    <submittedName>
        <fullName evidence="1">Uncharacterized protein</fullName>
    </submittedName>
</protein>
<reference evidence="1" key="1">
    <citation type="submission" date="2019-11" db="EMBL/GenBank/DDBJ databases">
        <title>Genome sequences of 17 halophilic strains isolated from different environments.</title>
        <authorList>
            <person name="Furrow R.E."/>
        </authorList>
    </citation>
    <scope>NUCLEOTIDE SEQUENCE</scope>
    <source>
        <strain evidence="1">22510_22_Filter</strain>
    </source>
</reference>
<comment type="caution">
    <text evidence="1">The sequence shown here is derived from an EMBL/GenBank/DDBJ whole genome shotgun (WGS) entry which is preliminary data.</text>
</comment>
<evidence type="ECO:0000313" key="1">
    <source>
        <dbReference type="EMBL" id="MYL54016.1"/>
    </source>
</evidence>
<accession>A0ACC7VIL2</accession>
<organism evidence="1 2">
    <name type="scientific">Pontibacillus yanchengensis</name>
    <dbReference type="NCBI Taxonomy" id="462910"/>
    <lineage>
        <taxon>Bacteria</taxon>
        <taxon>Bacillati</taxon>
        <taxon>Bacillota</taxon>
        <taxon>Bacilli</taxon>
        <taxon>Bacillales</taxon>
        <taxon>Bacillaceae</taxon>
        <taxon>Pontibacillus</taxon>
    </lineage>
</organism>
<name>A0ACC7VIL2_9BACI</name>
<sequence length="54" mass="6361">MSQEHCNACRKMQDTIRKHEEILTQLIHFVGNNHEPIIAMEKDGKSTRYQHLIS</sequence>
<gene>
    <name evidence="1" type="ORF">GLW08_11775</name>
</gene>
<evidence type="ECO:0000313" key="2">
    <source>
        <dbReference type="Proteomes" id="UP000466692"/>
    </source>
</evidence>
<proteinExistence type="predicted"/>